<dbReference type="InterPro" id="IPR007197">
    <property type="entry name" value="rSAM"/>
</dbReference>
<dbReference type="Proteomes" id="UP000008467">
    <property type="component" value="Chromosome"/>
</dbReference>
<dbReference type="STRING" id="642492.Clole_0962"/>
<accession>F2JQU9</accession>
<keyword evidence="2" id="KW-1185">Reference proteome</keyword>
<gene>
    <name evidence="1" type="ordered locus">Clole_0962</name>
</gene>
<evidence type="ECO:0008006" key="3">
    <source>
        <dbReference type="Google" id="ProtNLM"/>
    </source>
</evidence>
<organism evidence="1 2">
    <name type="scientific">Cellulosilyticum lentocellum (strain ATCC 49066 / DSM 5427 / NCIMB 11756 / RHM5)</name>
    <name type="common">Clostridium lentocellum</name>
    <dbReference type="NCBI Taxonomy" id="642492"/>
    <lineage>
        <taxon>Bacteria</taxon>
        <taxon>Bacillati</taxon>
        <taxon>Bacillota</taxon>
        <taxon>Clostridia</taxon>
        <taxon>Lachnospirales</taxon>
        <taxon>Cellulosilyticaceae</taxon>
        <taxon>Cellulosilyticum</taxon>
    </lineage>
</organism>
<dbReference type="AlphaFoldDB" id="F2JQU9"/>
<dbReference type="GO" id="GO:0003824">
    <property type="term" value="F:catalytic activity"/>
    <property type="evidence" value="ECO:0007669"/>
    <property type="project" value="InterPro"/>
</dbReference>
<dbReference type="EMBL" id="CP002582">
    <property type="protein sequence ID" value="ADZ82694.1"/>
    <property type="molecule type" value="Genomic_DNA"/>
</dbReference>
<protein>
    <recommendedName>
        <fullName evidence="3">Radical SAM domain protein</fullName>
    </recommendedName>
</protein>
<name>F2JQU9_CELLD</name>
<dbReference type="RefSeq" id="WP_013655994.1">
    <property type="nucleotide sequence ID" value="NC_015275.1"/>
</dbReference>
<dbReference type="GO" id="GO:0051536">
    <property type="term" value="F:iron-sulfur cluster binding"/>
    <property type="evidence" value="ECO:0007669"/>
    <property type="project" value="InterPro"/>
</dbReference>
<dbReference type="eggNOG" id="ENOG5033UR3">
    <property type="taxonomic scope" value="Bacteria"/>
</dbReference>
<sequence length="213" mass="25212">MDKYMSIITNFGCHGKCPYCIVRENGIDVPETTLEGLDSLLTRYVENDCNFISLSGGGDPLHEFRQHMDYYMKLFKLTRALDIPLEMHTSYLDAGFAFPVEEFSRVVYHLRDINKLNNVDKFGMEIVRVVFVVTEEMTVKDIDYIQMFVEESDKISELSFRQMVGPNFETQYWLHDYLKQGHEEGKWHYIEQNDYNLYYVNGQVYEKFSDIHK</sequence>
<evidence type="ECO:0000313" key="1">
    <source>
        <dbReference type="EMBL" id="ADZ82694.1"/>
    </source>
</evidence>
<evidence type="ECO:0000313" key="2">
    <source>
        <dbReference type="Proteomes" id="UP000008467"/>
    </source>
</evidence>
<reference evidence="1 2" key="1">
    <citation type="journal article" date="2011" name="J. Bacteriol.">
        <title>Complete genome sequence of the cellulose-degrading bacterium Cellulosilyticum lentocellum.</title>
        <authorList>
            <consortium name="US DOE Joint Genome Institute"/>
            <person name="Miller D.A."/>
            <person name="Suen G."/>
            <person name="Bruce D."/>
            <person name="Copeland A."/>
            <person name="Cheng J.F."/>
            <person name="Detter C."/>
            <person name="Goodwin L.A."/>
            <person name="Han C.S."/>
            <person name="Hauser L.J."/>
            <person name="Land M.L."/>
            <person name="Lapidus A."/>
            <person name="Lucas S."/>
            <person name="Meincke L."/>
            <person name="Pitluck S."/>
            <person name="Tapia R."/>
            <person name="Teshima H."/>
            <person name="Woyke T."/>
            <person name="Fox B.G."/>
            <person name="Angert E.R."/>
            <person name="Currie C.R."/>
        </authorList>
    </citation>
    <scope>NUCLEOTIDE SEQUENCE [LARGE SCALE GENOMIC DNA]</scope>
    <source>
        <strain evidence="2">ATCC 49066 / DSM 5427 / NCIMB 11756 / RHM5</strain>
    </source>
</reference>
<dbReference type="SFLD" id="SFLDS00029">
    <property type="entry name" value="Radical_SAM"/>
    <property type="match status" value="1"/>
</dbReference>
<dbReference type="InterPro" id="IPR058240">
    <property type="entry name" value="rSAM_sf"/>
</dbReference>
<dbReference type="SUPFAM" id="SSF102114">
    <property type="entry name" value="Radical SAM enzymes"/>
    <property type="match status" value="1"/>
</dbReference>
<proteinExistence type="predicted"/>
<dbReference type="HOGENOM" id="CLU_1292507_0_0_9"/>
<dbReference type="KEGG" id="cle:Clole_0962"/>